<accession>A0A238H4T3</accession>
<dbReference type="AlphaFoldDB" id="A0A238H4T3"/>
<proteinExistence type="predicted"/>
<feature type="region of interest" description="Disordered" evidence="1">
    <location>
        <begin position="1"/>
        <end position="56"/>
    </location>
</feature>
<sequence>MEIRANGRADARGNRLSIRSRQNRGFALPGPDGREAGAGRTEARRRRARFVPGPAR</sequence>
<reference evidence="2 3" key="1">
    <citation type="submission" date="2017-04" db="EMBL/GenBank/DDBJ databases">
        <authorList>
            <person name="Afonso C.L."/>
            <person name="Miller P.J."/>
            <person name="Scott M.A."/>
            <person name="Spackman E."/>
            <person name="Goraichik I."/>
            <person name="Dimitrov K.M."/>
            <person name="Suarez D.L."/>
            <person name="Swayne D.E."/>
        </authorList>
    </citation>
    <scope>NUCLEOTIDE SEQUENCE [LARGE SCALE GENOMIC DNA]</scope>
    <source>
        <strain evidence="2">LMG 28154</strain>
    </source>
</reference>
<dbReference type="EMBL" id="FXAN01000051">
    <property type="protein sequence ID" value="SMG00248.1"/>
    <property type="molecule type" value="Genomic_DNA"/>
</dbReference>
<protein>
    <submittedName>
        <fullName evidence="2">Uncharacterized protein</fullName>
    </submittedName>
</protein>
<feature type="compositionally biased region" description="Basic and acidic residues" evidence="1">
    <location>
        <begin position="1"/>
        <end position="13"/>
    </location>
</feature>
<evidence type="ECO:0000313" key="3">
    <source>
        <dbReference type="Proteomes" id="UP000198460"/>
    </source>
</evidence>
<dbReference type="Proteomes" id="UP000198460">
    <property type="component" value="Unassembled WGS sequence"/>
</dbReference>
<evidence type="ECO:0000313" key="2">
    <source>
        <dbReference type="EMBL" id="SMG00248.1"/>
    </source>
</evidence>
<organism evidence="2 3">
    <name type="scientific">Burkholderia singularis</name>
    <dbReference type="NCBI Taxonomy" id="1503053"/>
    <lineage>
        <taxon>Bacteria</taxon>
        <taxon>Pseudomonadati</taxon>
        <taxon>Pseudomonadota</taxon>
        <taxon>Betaproteobacteria</taxon>
        <taxon>Burkholderiales</taxon>
        <taxon>Burkholderiaceae</taxon>
        <taxon>Burkholderia</taxon>
        <taxon>pseudomallei group</taxon>
    </lineage>
</organism>
<evidence type="ECO:0000256" key="1">
    <source>
        <dbReference type="SAM" id="MobiDB-lite"/>
    </source>
</evidence>
<name>A0A238H4T3_9BURK</name>
<gene>
    <name evidence="2" type="ORF">BSIN_3316</name>
</gene>